<dbReference type="PANTHER" id="PTHR30151:SF0">
    <property type="entry name" value="ABC TRANSPORTER PERMEASE PROTEIN MJ0413-RELATED"/>
    <property type="match status" value="1"/>
</dbReference>
<evidence type="ECO:0000259" key="8">
    <source>
        <dbReference type="PROSITE" id="PS50928"/>
    </source>
</evidence>
<comment type="similarity">
    <text evidence="7">Belongs to the binding-protein-dependent transport system permease family.</text>
</comment>
<dbReference type="CDD" id="cd06261">
    <property type="entry name" value="TM_PBP2"/>
    <property type="match status" value="1"/>
</dbReference>
<dbReference type="eggNOG" id="COG0600">
    <property type="taxonomic scope" value="Bacteria"/>
</dbReference>
<feature type="transmembrane region" description="Helical" evidence="7">
    <location>
        <begin position="94"/>
        <end position="116"/>
    </location>
</feature>
<evidence type="ECO:0000313" key="10">
    <source>
        <dbReference type="Proteomes" id="UP000007093"/>
    </source>
</evidence>
<evidence type="ECO:0000256" key="2">
    <source>
        <dbReference type="ARBA" id="ARBA00022448"/>
    </source>
</evidence>
<feature type="transmembrane region" description="Helical" evidence="7">
    <location>
        <begin position="63"/>
        <end position="87"/>
    </location>
</feature>
<proteinExistence type="inferred from homology"/>
<dbReference type="KEGG" id="ain:Acin_1117"/>
<dbReference type="GO" id="GO:0055085">
    <property type="term" value="P:transmembrane transport"/>
    <property type="evidence" value="ECO:0007669"/>
    <property type="project" value="InterPro"/>
</dbReference>
<dbReference type="GO" id="GO:0005886">
    <property type="term" value="C:plasma membrane"/>
    <property type="evidence" value="ECO:0007669"/>
    <property type="project" value="UniProtKB-SubCell"/>
</dbReference>
<dbReference type="STRING" id="568816.Acin_1117"/>
<dbReference type="EMBL" id="CP003058">
    <property type="protein sequence ID" value="AEQ22343.1"/>
    <property type="molecule type" value="Genomic_DNA"/>
</dbReference>
<dbReference type="RefSeq" id="WP_009015265.1">
    <property type="nucleotide sequence ID" value="NC_016077.1"/>
</dbReference>
<evidence type="ECO:0000256" key="4">
    <source>
        <dbReference type="ARBA" id="ARBA00022692"/>
    </source>
</evidence>
<keyword evidence="10" id="KW-1185">Reference proteome</keyword>
<keyword evidence="2 7" id="KW-0813">Transport</keyword>
<name>G4Q7K4_ACIIR</name>
<dbReference type="PANTHER" id="PTHR30151">
    <property type="entry name" value="ALKANE SULFONATE ABC TRANSPORTER-RELATED, MEMBRANE SUBUNIT"/>
    <property type="match status" value="1"/>
</dbReference>
<protein>
    <submittedName>
        <fullName evidence="9">Taurine transport system permease</fullName>
    </submittedName>
</protein>
<evidence type="ECO:0000313" key="9">
    <source>
        <dbReference type="EMBL" id="AEQ22343.1"/>
    </source>
</evidence>
<organism evidence="9 10">
    <name type="scientific">Acidaminococcus intestini (strain RyC-MR95)</name>
    <dbReference type="NCBI Taxonomy" id="568816"/>
    <lineage>
        <taxon>Bacteria</taxon>
        <taxon>Bacillati</taxon>
        <taxon>Bacillota</taxon>
        <taxon>Negativicutes</taxon>
        <taxon>Acidaminococcales</taxon>
        <taxon>Acidaminococcaceae</taxon>
        <taxon>Acidaminococcus</taxon>
    </lineage>
</organism>
<dbReference type="PROSITE" id="PS50928">
    <property type="entry name" value="ABC_TM1"/>
    <property type="match status" value="1"/>
</dbReference>
<dbReference type="GeneID" id="92878644"/>
<dbReference type="InterPro" id="IPR035906">
    <property type="entry name" value="MetI-like_sf"/>
</dbReference>
<dbReference type="AlphaFoldDB" id="G4Q7K4"/>
<dbReference type="SUPFAM" id="SSF161098">
    <property type="entry name" value="MetI-like"/>
    <property type="match status" value="1"/>
</dbReference>
<evidence type="ECO:0000256" key="3">
    <source>
        <dbReference type="ARBA" id="ARBA00022475"/>
    </source>
</evidence>
<evidence type="ECO:0000256" key="5">
    <source>
        <dbReference type="ARBA" id="ARBA00022989"/>
    </source>
</evidence>
<sequence length="251" mass="28363">MKHNYVPPLIPFIVLGLLWKFVTSAKLWTAYILPPPERVWETFLIMIQNGQLVEHAALSLMRVFIGFSCAFLLAAFLVTLSLLLPFFRKMNHGLLVFIQHIPPLSLIPLLVLWFGIGETPKFLIIILATFFPIYLNMEDGLLRADPKLLEVGKTLGFSQRETLWKIRLPLALPTIVTGMRIGMGYSLRSIIGAEMIAADRGLGYFILDAQTMSRSDKVIVGILAIGLIGFFLDGLFSLFSYVLFPYERRNS</sequence>
<feature type="transmembrane region" description="Helical" evidence="7">
    <location>
        <begin position="122"/>
        <end position="137"/>
    </location>
</feature>
<dbReference type="InParanoid" id="G4Q7K4"/>
<dbReference type="HOGENOM" id="CLU_046113_1_4_9"/>
<reference evidence="9 10" key="1">
    <citation type="journal article" date="2011" name="J. Bacteriol.">
        <title>Complete genome sequence of Acidaminococcus intestini RYC-MR95, a Gram-negative bacterium from the phylum Firmicutes.</title>
        <authorList>
            <person name="D'Auria G."/>
            <person name="Galan J.C."/>
            <person name="Rodriguez-Alcayna M."/>
            <person name="Moya A."/>
            <person name="Baquero F."/>
            <person name="Latorre A."/>
        </authorList>
    </citation>
    <scope>NUCLEOTIDE SEQUENCE [LARGE SCALE GENOMIC DNA]</scope>
    <source>
        <strain evidence="9 10">RyC-MR95</strain>
    </source>
</reference>
<dbReference type="Pfam" id="PF00528">
    <property type="entry name" value="BPD_transp_1"/>
    <property type="match status" value="1"/>
</dbReference>
<dbReference type="FunCoup" id="G4Q7K4">
    <property type="interactions" value="221"/>
</dbReference>
<keyword evidence="4 7" id="KW-0812">Transmembrane</keyword>
<dbReference type="Gene3D" id="1.10.3720.10">
    <property type="entry name" value="MetI-like"/>
    <property type="match status" value="1"/>
</dbReference>
<feature type="domain" description="ABC transmembrane type-1" evidence="8">
    <location>
        <begin position="52"/>
        <end position="240"/>
    </location>
</feature>
<dbReference type="PATRIC" id="fig|568816.4.peg.1074"/>
<evidence type="ECO:0000256" key="6">
    <source>
        <dbReference type="ARBA" id="ARBA00023136"/>
    </source>
</evidence>
<keyword evidence="3" id="KW-1003">Cell membrane</keyword>
<feature type="transmembrane region" description="Helical" evidence="7">
    <location>
        <begin position="218"/>
        <end position="244"/>
    </location>
</feature>
<keyword evidence="5 7" id="KW-1133">Transmembrane helix</keyword>
<comment type="subcellular location">
    <subcellularLocation>
        <location evidence="1 7">Cell membrane</location>
        <topology evidence="1 7">Multi-pass membrane protein</topology>
    </subcellularLocation>
</comment>
<evidence type="ECO:0000256" key="7">
    <source>
        <dbReference type="RuleBase" id="RU363032"/>
    </source>
</evidence>
<dbReference type="Proteomes" id="UP000007093">
    <property type="component" value="Chromosome"/>
</dbReference>
<keyword evidence="6 7" id="KW-0472">Membrane</keyword>
<accession>G4Q7K4</accession>
<gene>
    <name evidence="9" type="primary">tauC</name>
    <name evidence="9" type="ordered locus">Acin_1117</name>
</gene>
<evidence type="ECO:0000256" key="1">
    <source>
        <dbReference type="ARBA" id="ARBA00004651"/>
    </source>
</evidence>
<dbReference type="InterPro" id="IPR000515">
    <property type="entry name" value="MetI-like"/>
</dbReference>